<feature type="non-terminal residue" evidence="1">
    <location>
        <position position="96"/>
    </location>
</feature>
<proteinExistence type="predicted"/>
<evidence type="ECO:0000313" key="1">
    <source>
        <dbReference type="EMBL" id="GFD54754.1"/>
    </source>
</evidence>
<accession>A0A699XDY9</accession>
<protein>
    <submittedName>
        <fullName evidence="1">Uncharacterized protein</fullName>
    </submittedName>
</protein>
<gene>
    <name evidence="1" type="ORF">Tci_926723</name>
</gene>
<sequence length="96" mass="10632">ISALLSGLVKKELISPTVQSTPTLEMQRLMPRIPVRTKFAARTVVARYSLGHAFDASILIRVPCTTPRAFYLQEVAVDVRQSITISQSLGKILHID</sequence>
<comment type="caution">
    <text evidence="1">The sequence shown here is derived from an EMBL/GenBank/DDBJ whole genome shotgun (WGS) entry which is preliminary data.</text>
</comment>
<organism evidence="1">
    <name type="scientific">Tanacetum cinerariifolium</name>
    <name type="common">Dalmatian daisy</name>
    <name type="synonym">Chrysanthemum cinerariifolium</name>
    <dbReference type="NCBI Taxonomy" id="118510"/>
    <lineage>
        <taxon>Eukaryota</taxon>
        <taxon>Viridiplantae</taxon>
        <taxon>Streptophyta</taxon>
        <taxon>Embryophyta</taxon>
        <taxon>Tracheophyta</taxon>
        <taxon>Spermatophyta</taxon>
        <taxon>Magnoliopsida</taxon>
        <taxon>eudicotyledons</taxon>
        <taxon>Gunneridae</taxon>
        <taxon>Pentapetalae</taxon>
        <taxon>asterids</taxon>
        <taxon>campanulids</taxon>
        <taxon>Asterales</taxon>
        <taxon>Asteraceae</taxon>
        <taxon>Asteroideae</taxon>
        <taxon>Anthemideae</taxon>
        <taxon>Anthemidinae</taxon>
        <taxon>Tanacetum</taxon>
    </lineage>
</organism>
<dbReference type="AlphaFoldDB" id="A0A699XDY9"/>
<reference evidence="1" key="1">
    <citation type="journal article" date="2019" name="Sci. Rep.">
        <title>Draft genome of Tanacetum cinerariifolium, the natural source of mosquito coil.</title>
        <authorList>
            <person name="Yamashiro T."/>
            <person name="Shiraishi A."/>
            <person name="Satake H."/>
            <person name="Nakayama K."/>
        </authorList>
    </citation>
    <scope>NUCLEOTIDE SEQUENCE</scope>
</reference>
<feature type="non-terminal residue" evidence="1">
    <location>
        <position position="1"/>
    </location>
</feature>
<name>A0A699XDY9_TANCI</name>
<dbReference type="EMBL" id="BKCJ011809727">
    <property type="protein sequence ID" value="GFD54754.1"/>
    <property type="molecule type" value="Genomic_DNA"/>
</dbReference>